<name>A0A4P8IR29_9BURK</name>
<evidence type="ECO:0000313" key="3">
    <source>
        <dbReference type="Proteomes" id="UP000298656"/>
    </source>
</evidence>
<sequence length="100" mass="10836">MTPRLKLALPIALMMARAGAIAANRLTPQECHSYPFQPTHGALTQDDLARELAELESVGYRPSLDNYSFDISDARARLNAEYARDCLPKGSTASLPSTSG</sequence>
<reference evidence="2 3" key="1">
    <citation type="submission" date="2019-05" db="EMBL/GenBank/DDBJ databases">
        <title>Burkholderia sp. DHOD12, isolated from subtropical forest soil.</title>
        <authorList>
            <person name="Gao Z.-H."/>
            <person name="Qiu L.-H."/>
        </authorList>
    </citation>
    <scope>NUCLEOTIDE SEQUENCE [LARGE SCALE GENOMIC DNA]</scope>
    <source>
        <strain evidence="2 3">DHOD12</strain>
    </source>
</reference>
<dbReference type="RefSeq" id="WP_137334358.1">
    <property type="nucleotide sequence ID" value="NZ_CP040077.1"/>
</dbReference>
<dbReference type="AlphaFoldDB" id="A0A4P8IR29"/>
<feature type="chain" id="PRO_5020766598" evidence="1">
    <location>
        <begin position="23"/>
        <end position="100"/>
    </location>
</feature>
<keyword evidence="1" id="KW-0732">Signal</keyword>
<dbReference type="OrthoDB" id="9030534at2"/>
<evidence type="ECO:0000256" key="1">
    <source>
        <dbReference type="SAM" id="SignalP"/>
    </source>
</evidence>
<gene>
    <name evidence="2" type="ORF">FAZ95_21895</name>
</gene>
<dbReference type="Proteomes" id="UP000298656">
    <property type="component" value="Chromosome 1"/>
</dbReference>
<feature type="signal peptide" evidence="1">
    <location>
        <begin position="1"/>
        <end position="22"/>
    </location>
</feature>
<dbReference type="KEGG" id="tvl:FAZ95_21895"/>
<protein>
    <submittedName>
        <fullName evidence="2">DUF4148 domain-containing protein</fullName>
    </submittedName>
</protein>
<keyword evidence="3" id="KW-1185">Reference proteome</keyword>
<accession>A0A4P8IR29</accession>
<dbReference type="EMBL" id="CP040077">
    <property type="protein sequence ID" value="QCP51578.1"/>
    <property type="molecule type" value="Genomic_DNA"/>
</dbReference>
<organism evidence="2 3">
    <name type="scientific">Trinickia violacea</name>
    <dbReference type="NCBI Taxonomy" id="2571746"/>
    <lineage>
        <taxon>Bacteria</taxon>
        <taxon>Pseudomonadati</taxon>
        <taxon>Pseudomonadota</taxon>
        <taxon>Betaproteobacteria</taxon>
        <taxon>Burkholderiales</taxon>
        <taxon>Burkholderiaceae</taxon>
        <taxon>Trinickia</taxon>
    </lineage>
</organism>
<evidence type="ECO:0000313" key="2">
    <source>
        <dbReference type="EMBL" id="QCP51578.1"/>
    </source>
</evidence>
<proteinExistence type="predicted"/>